<sequence length="292" mass="31271">MSFHTVIIDDQDARISYSGQWSVGGSDANYRHTLFSSQNTSASAKFTFKGTSMILMGDIDSGASCNATISLDGSTYAFSSPVTNTNLHQTVLWSSPTLPDDSHTFTYTVESCTDSSAKLWFDYFLYNSTSNNPSGGETYFVDDDSANLQYTGDWERSGGDGDFMQTMQGGKVGSSVQLDFEGSSVSVFGRVDSFSSGIVSALFSVDGSTPVSFATSSQSFISYNKQFFQSRTLSPGQHTLVVTPNSENPIWIDYLLIQNGTSSISLQATTDSDSDSSSHSDSTSTGKALAAS</sequence>
<dbReference type="OrthoDB" id="3052647at2759"/>
<dbReference type="Proteomes" id="UP000559256">
    <property type="component" value="Unassembled WGS sequence"/>
</dbReference>
<evidence type="ECO:0000313" key="3">
    <source>
        <dbReference type="Proteomes" id="UP000559256"/>
    </source>
</evidence>
<evidence type="ECO:0000313" key="2">
    <source>
        <dbReference type="EMBL" id="KAF5361398.1"/>
    </source>
</evidence>
<dbReference type="AlphaFoldDB" id="A0A8H5GAK6"/>
<keyword evidence="3" id="KW-1185">Reference proteome</keyword>
<feature type="compositionally biased region" description="Low complexity" evidence="1">
    <location>
        <begin position="269"/>
        <end position="285"/>
    </location>
</feature>
<feature type="region of interest" description="Disordered" evidence="1">
    <location>
        <begin position="267"/>
        <end position="292"/>
    </location>
</feature>
<accession>A0A8H5GAK6</accession>
<name>A0A8H5GAK6_9AGAR</name>
<protein>
    <submittedName>
        <fullName evidence="2">Uncharacterized protein</fullName>
    </submittedName>
</protein>
<gene>
    <name evidence="2" type="ORF">D9758_006257</name>
</gene>
<comment type="caution">
    <text evidence="2">The sequence shown here is derived from an EMBL/GenBank/DDBJ whole genome shotgun (WGS) entry which is preliminary data.</text>
</comment>
<evidence type="ECO:0000256" key="1">
    <source>
        <dbReference type="SAM" id="MobiDB-lite"/>
    </source>
</evidence>
<proteinExistence type="predicted"/>
<organism evidence="2 3">
    <name type="scientific">Tetrapyrgos nigripes</name>
    <dbReference type="NCBI Taxonomy" id="182062"/>
    <lineage>
        <taxon>Eukaryota</taxon>
        <taxon>Fungi</taxon>
        <taxon>Dikarya</taxon>
        <taxon>Basidiomycota</taxon>
        <taxon>Agaricomycotina</taxon>
        <taxon>Agaricomycetes</taxon>
        <taxon>Agaricomycetidae</taxon>
        <taxon>Agaricales</taxon>
        <taxon>Marasmiineae</taxon>
        <taxon>Marasmiaceae</taxon>
        <taxon>Tetrapyrgos</taxon>
    </lineage>
</organism>
<reference evidence="2 3" key="1">
    <citation type="journal article" date="2020" name="ISME J.">
        <title>Uncovering the hidden diversity of litter-decomposition mechanisms in mushroom-forming fungi.</title>
        <authorList>
            <person name="Floudas D."/>
            <person name="Bentzer J."/>
            <person name="Ahren D."/>
            <person name="Johansson T."/>
            <person name="Persson P."/>
            <person name="Tunlid A."/>
        </authorList>
    </citation>
    <scope>NUCLEOTIDE SEQUENCE [LARGE SCALE GENOMIC DNA]</scope>
    <source>
        <strain evidence="2 3">CBS 291.85</strain>
    </source>
</reference>
<dbReference type="Gene3D" id="2.60.120.260">
    <property type="entry name" value="Galactose-binding domain-like"/>
    <property type="match status" value="2"/>
</dbReference>
<dbReference type="EMBL" id="JAACJM010000040">
    <property type="protein sequence ID" value="KAF5361398.1"/>
    <property type="molecule type" value="Genomic_DNA"/>
</dbReference>